<name>A0ACB9RBC7_9MYRT</name>
<organism evidence="1 2">
    <name type="scientific">Melastoma candidum</name>
    <dbReference type="NCBI Taxonomy" id="119954"/>
    <lineage>
        <taxon>Eukaryota</taxon>
        <taxon>Viridiplantae</taxon>
        <taxon>Streptophyta</taxon>
        <taxon>Embryophyta</taxon>
        <taxon>Tracheophyta</taxon>
        <taxon>Spermatophyta</taxon>
        <taxon>Magnoliopsida</taxon>
        <taxon>eudicotyledons</taxon>
        <taxon>Gunneridae</taxon>
        <taxon>Pentapetalae</taxon>
        <taxon>rosids</taxon>
        <taxon>malvids</taxon>
        <taxon>Myrtales</taxon>
        <taxon>Melastomataceae</taxon>
        <taxon>Melastomatoideae</taxon>
        <taxon>Melastomateae</taxon>
        <taxon>Melastoma</taxon>
    </lineage>
</organism>
<evidence type="ECO:0000313" key="2">
    <source>
        <dbReference type="Proteomes" id="UP001057402"/>
    </source>
</evidence>
<comment type="caution">
    <text evidence="1">The sequence shown here is derived from an EMBL/GenBank/DDBJ whole genome shotgun (WGS) entry which is preliminary data.</text>
</comment>
<dbReference type="Proteomes" id="UP001057402">
    <property type="component" value="Chromosome 4"/>
</dbReference>
<gene>
    <name evidence="1" type="ORF">MLD38_014015</name>
</gene>
<sequence>MEEGRSDFDVIVIGGGIMGSSTAYQTSKRGHNTLLLERFDFLHHLGSSHGESRTLRSTYPEPYYSSLVSQSHLLWRLSESEAGYSVYTQTPHLDIGPADSSSLRAVLSSCLSNSLPHQVLDPDALHRKFSGRIGLPEGWIAVCTEMGGVIKPTKAVSMFLSLASARGAVLRDKTEVKGIRRDEKGGVIVCCDKGEEFRGRKCVITAGAWMRKLVESMVGVCLPIQPLETTVWYWRIEEGHEEGYSIEGGFPTFASYGEPYIYGTPSLEFPGMMKIAVHGGHPCYPDRRSWKPSSGLNSLKEWIRGRFRGNLQDTEPAFVQSCMYSMTPDEDFILDFLGGEFGEDVVLGGGFSGHGFKMAPVVGRILADLALTGTADGVELQHFRLARFNADPKGNIKEHEDQVGRSLGQQ</sequence>
<proteinExistence type="predicted"/>
<keyword evidence="2" id="KW-1185">Reference proteome</keyword>
<protein>
    <submittedName>
        <fullName evidence="1">Uncharacterized protein</fullName>
    </submittedName>
</protein>
<accession>A0ACB9RBC7</accession>
<evidence type="ECO:0000313" key="1">
    <source>
        <dbReference type="EMBL" id="KAI4376230.1"/>
    </source>
</evidence>
<dbReference type="EMBL" id="CM042883">
    <property type="protein sequence ID" value="KAI4376230.1"/>
    <property type="molecule type" value="Genomic_DNA"/>
</dbReference>
<reference evidence="2" key="1">
    <citation type="journal article" date="2023" name="Front. Plant Sci.">
        <title>Chromosomal-level genome assembly of Melastoma candidum provides insights into trichome evolution.</title>
        <authorList>
            <person name="Zhong Y."/>
            <person name="Wu W."/>
            <person name="Sun C."/>
            <person name="Zou P."/>
            <person name="Liu Y."/>
            <person name="Dai S."/>
            <person name="Zhou R."/>
        </authorList>
    </citation>
    <scope>NUCLEOTIDE SEQUENCE [LARGE SCALE GENOMIC DNA]</scope>
</reference>